<dbReference type="OrthoDB" id="6473704at2759"/>
<dbReference type="AlphaFoldDB" id="A0A4Y2UR28"/>
<reference evidence="1 2" key="1">
    <citation type="journal article" date="2019" name="Sci. Rep.">
        <title>Orb-weaving spider Araneus ventricosus genome elucidates the spidroin gene catalogue.</title>
        <authorList>
            <person name="Kono N."/>
            <person name="Nakamura H."/>
            <person name="Ohtoshi R."/>
            <person name="Moran D.A.P."/>
            <person name="Shinohara A."/>
            <person name="Yoshida Y."/>
            <person name="Fujiwara M."/>
            <person name="Mori M."/>
            <person name="Tomita M."/>
            <person name="Arakawa K."/>
        </authorList>
    </citation>
    <scope>NUCLEOTIDE SEQUENCE [LARGE SCALE GENOMIC DNA]</scope>
</reference>
<keyword evidence="2" id="KW-1185">Reference proteome</keyword>
<gene>
    <name evidence="1" type="ORF">AVEN_150419_1</name>
</gene>
<comment type="caution">
    <text evidence="1">The sequence shown here is derived from an EMBL/GenBank/DDBJ whole genome shotgun (WGS) entry which is preliminary data.</text>
</comment>
<accession>A0A4Y2UR28</accession>
<dbReference type="Proteomes" id="UP000499080">
    <property type="component" value="Unassembled WGS sequence"/>
</dbReference>
<dbReference type="EMBL" id="BGPR01038206">
    <property type="protein sequence ID" value="GBO14010.1"/>
    <property type="molecule type" value="Genomic_DNA"/>
</dbReference>
<sequence>MILCCRWVPELLSEEKKKRRLASAVSFLSLFNEERDDFFQVVSSHETRHGQHFCCHQKTFLLGSRLDNDEDVKTTANYWLFSAEFYEEGIQKVVIRYDKYLNRLGNYVEKWEIGRSIRTLEIY</sequence>
<protein>
    <submittedName>
        <fullName evidence="1">Uncharacterized protein</fullName>
    </submittedName>
</protein>
<evidence type="ECO:0000313" key="1">
    <source>
        <dbReference type="EMBL" id="GBO14010.1"/>
    </source>
</evidence>
<organism evidence="1 2">
    <name type="scientific">Araneus ventricosus</name>
    <name type="common">Orbweaver spider</name>
    <name type="synonym">Epeira ventricosa</name>
    <dbReference type="NCBI Taxonomy" id="182803"/>
    <lineage>
        <taxon>Eukaryota</taxon>
        <taxon>Metazoa</taxon>
        <taxon>Ecdysozoa</taxon>
        <taxon>Arthropoda</taxon>
        <taxon>Chelicerata</taxon>
        <taxon>Arachnida</taxon>
        <taxon>Araneae</taxon>
        <taxon>Araneomorphae</taxon>
        <taxon>Entelegynae</taxon>
        <taxon>Araneoidea</taxon>
        <taxon>Araneidae</taxon>
        <taxon>Araneus</taxon>
    </lineage>
</organism>
<proteinExistence type="predicted"/>
<evidence type="ECO:0000313" key="2">
    <source>
        <dbReference type="Proteomes" id="UP000499080"/>
    </source>
</evidence>
<name>A0A4Y2UR28_ARAVE</name>